<dbReference type="Proteomes" id="UP000703038">
    <property type="component" value="Unassembled WGS sequence"/>
</dbReference>
<dbReference type="InterPro" id="IPR005561">
    <property type="entry name" value="ANTAR"/>
</dbReference>
<dbReference type="RefSeq" id="WP_204869832.1">
    <property type="nucleotide sequence ID" value="NZ_JAFBBK010000001.1"/>
</dbReference>
<name>A0ABS2KZ31_9NOCA</name>
<evidence type="ECO:0008006" key="7">
    <source>
        <dbReference type="Google" id="ProtNLM"/>
    </source>
</evidence>
<feature type="domain" description="GAF" evidence="3">
    <location>
        <begin position="19"/>
        <end position="163"/>
    </location>
</feature>
<dbReference type="SMART" id="SM01012">
    <property type="entry name" value="ANTAR"/>
    <property type="match status" value="1"/>
</dbReference>
<protein>
    <recommendedName>
        <fullName evidence="7">ANTAR domain-containing protein</fullName>
    </recommendedName>
</protein>
<dbReference type="Pfam" id="PF03861">
    <property type="entry name" value="ANTAR"/>
    <property type="match status" value="1"/>
</dbReference>
<evidence type="ECO:0000256" key="1">
    <source>
        <dbReference type="ARBA" id="ARBA00023015"/>
    </source>
</evidence>
<accession>A0ABS2KZ31</accession>
<dbReference type="Gene3D" id="1.10.10.10">
    <property type="entry name" value="Winged helix-like DNA-binding domain superfamily/Winged helix DNA-binding domain"/>
    <property type="match status" value="1"/>
</dbReference>
<dbReference type="SUPFAM" id="SSF55781">
    <property type="entry name" value="GAF domain-like"/>
    <property type="match status" value="1"/>
</dbReference>
<dbReference type="EMBL" id="JAFBBK010000001">
    <property type="protein sequence ID" value="MBM7417194.1"/>
    <property type="molecule type" value="Genomic_DNA"/>
</dbReference>
<reference evidence="5 6" key="1">
    <citation type="submission" date="2021-01" db="EMBL/GenBank/DDBJ databases">
        <title>Genomics of switchgrass bacterial isolates.</title>
        <authorList>
            <person name="Shade A."/>
        </authorList>
    </citation>
    <scope>NUCLEOTIDE SEQUENCE [LARGE SCALE GENOMIC DNA]</scope>
    <source>
        <strain evidence="5 6">PvP111</strain>
    </source>
</reference>
<organism evidence="5 6">
    <name type="scientific">Rhodococcoides corynebacterioides</name>
    <dbReference type="NCBI Taxonomy" id="53972"/>
    <lineage>
        <taxon>Bacteria</taxon>
        <taxon>Bacillati</taxon>
        <taxon>Actinomycetota</taxon>
        <taxon>Actinomycetes</taxon>
        <taxon>Mycobacteriales</taxon>
        <taxon>Nocardiaceae</taxon>
        <taxon>Rhodococcoides</taxon>
    </lineage>
</organism>
<evidence type="ECO:0000313" key="5">
    <source>
        <dbReference type="EMBL" id="MBM7417194.1"/>
    </source>
</evidence>
<dbReference type="PIRSF" id="PIRSF036625">
    <property type="entry name" value="GAF_ANTAR"/>
    <property type="match status" value="1"/>
</dbReference>
<dbReference type="InterPro" id="IPR029016">
    <property type="entry name" value="GAF-like_dom_sf"/>
</dbReference>
<keyword evidence="6" id="KW-1185">Reference proteome</keyword>
<dbReference type="InterPro" id="IPR012074">
    <property type="entry name" value="GAF_ANTAR"/>
</dbReference>
<dbReference type="Gene3D" id="3.30.450.40">
    <property type="match status" value="1"/>
</dbReference>
<keyword evidence="1" id="KW-0805">Transcription regulation</keyword>
<dbReference type="SMART" id="SM00065">
    <property type="entry name" value="GAF"/>
    <property type="match status" value="1"/>
</dbReference>
<comment type="caution">
    <text evidence="5">The sequence shown here is derived from an EMBL/GenBank/DDBJ whole genome shotgun (WGS) entry which is preliminary data.</text>
</comment>
<feature type="domain" description="ANTAR" evidence="4">
    <location>
        <begin position="140"/>
        <end position="226"/>
    </location>
</feature>
<evidence type="ECO:0000256" key="2">
    <source>
        <dbReference type="ARBA" id="ARBA00023163"/>
    </source>
</evidence>
<dbReference type="InterPro" id="IPR036388">
    <property type="entry name" value="WH-like_DNA-bd_sf"/>
</dbReference>
<proteinExistence type="predicted"/>
<dbReference type="Pfam" id="PF13185">
    <property type="entry name" value="GAF_2"/>
    <property type="match status" value="1"/>
</dbReference>
<dbReference type="InterPro" id="IPR003018">
    <property type="entry name" value="GAF"/>
</dbReference>
<evidence type="ECO:0000313" key="6">
    <source>
        <dbReference type="Proteomes" id="UP000703038"/>
    </source>
</evidence>
<evidence type="ECO:0000259" key="4">
    <source>
        <dbReference type="SMART" id="SM01012"/>
    </source>
</evidence>
<evidence type="ECO:0000259" key="3">
    <source>
        <dbReference type="SMART" id="SM00065"/>
    </source>
</evidence>
<sequence length="248" mass="26202">MTTRSGGDDDAHGPLAITDIADLCRSVVQLVEVDGAAITVMSGTTRELVYATDVVSQYLDELQFTTGQGPCVDAFHRGRTVFVADLDNEAEEHWPGFAADASDGGAAALFAFPLRGGTTVFGVLELYRATIGELSDEFAAVAQLTADAAAISLLEAFAPGLGAGQSVDEAVEDSPLGDRRTRPYVNLAVGMITVQMRVSPTEALARLRAAAYSARRPVDDIAREVVERKVRFSTDDTASDSTTKGQPS</sequence>
<keyword evidence="2" id="KW-0804">Transcription</keyword>
<gene>
    <name evidence="5" type="ORF">JOE42_003927</name>
</gene>